<feature type="compositionally biased region" description="Basic and acidic residues" evidence="1">
    <location>
        <begin position="293"/>
        <end position="308"/>
    </location>
</feature>
<organism evidence="2 3">
    <name type="scientific">Branchiostoma lanceolatum</name>
    <name type="common">Common lancelet</name>
    <name type="synonym">Amphioxus lanceolatum</name>
    <dbReference type="NCBI Taxonomy" id="7740"/>
    <lineage>
        <taxon>Eukaryota</taxon>
        <taxon>Metazoa</taxon>
        <taxon>Chordata</taxon>
        <taxon>Cephalochordata</taxon>
        <taxon>Leptocardii</taxon>
        <taxon>Amphioxiformes</taxon>
        <taxon>Branchiostomatidae</taxon>
        <taxon>Branchiostoma</taxon>
    </lineage>
</organism>
<evidence type="ECO:0000313" key="2">
    <source>
        <dbReference type="EMBL" id="CAH1261414.1"/>
    </source>
</evidence>
<sequence length="373" mass="41057">MMMATTLEQNPELLNQYEENYESSKVVQILRFLKDQERYTAERRAQAARPPAYVRLDERTEQERRRDGFRPRTADSAMFAPNYRPPRGRSSERTGTESPALSKARTGALTVSKIRGAANPGRPKLSRTPREQLDFSPVRENSRTSIAVRPATQQANRVYRNDLRTRLYSHPPPTRHELMKDKHVLEKRQSLLNRPKMTLDGGGGELLRHDSNGNAIVQYDNNVVSVRLSRSTARLEHDSRCGAEEAAGNGARDVRSNTKSDSAGTGLRTLSASTEFSGDPAAAVSNRKGPISIDDRPGGERSPVRSPDRTLVGANSGLAPRKPLQFAGTDSSGSGGGRVNVYHLPRLGHGVTMGGERAQPPPLPYLVETNSLS</sequence>
<feature type="compositionally biased region" description="Polar residues" evidence="1">
    <location>
        <begin position="259"/>
        <end position="276"/>
    </location>
</feature>
<proteinExistence type="predicted"/>
<dbReference type="OrthoDB" id="10022395at2759"/>
<dbReference type="Proteomes" id="UP000838412">
    <property type="component" value="Chromosome 4"/>
</dbReference>
<evidence type="ECO:0000313" key="3">
    <source>
        <dbReference type="Proteomes" id="UP000838412"/>
    </source>
</evidence>
<reference evidence="2" key="1">
    <citation type="submission" date="2022-01" db="EMBL/GenBank/DDBJ databases">
        <authorList>
            <person name="Braso-Vives M."/>
        </authorList>
    </citation>
    <scope>NUCLEOTIDE SEQUENCE</scope>
</reference>
<evidence type="ECO:0000256" key="1">
    <source>
        <dbReference type="SAM" id="MobiDB-lite"/>
    </source>
</evidence>
<keyword evidence="3" id="KW-1185">Reference proteome</keyword>
<gene>
    <name evidence="2" type="primary">Hypp2346</name>
    <name evidence="2" type="ORF">BLAG_LOCUS16840</name>
</gene>
<feature type="compositionally biased region" description="Basic and acidic residues" evidence="1">
    <location>
        <begin position="233"/>
        <end position="243"/>
    </location>
</feature>
<accession>A0A8J9ZSJ6</accession>
<protein>
    <submittedName>
        <fullName evidence="2">Hypp2346 protein</fullName>
    </submittedName>
</protein>
<dbReference type="EMBL" id="OV696689">
    <property type="protein sequence ID" value="CAH1261414.1"/>
    <property type="molecule type" value="Genomic_DNA"/>
</dbReference>
<feature type="region of interest" description="Disordered" evidence="1">
    <location>
        <begin position="42"/>
        <end position="145"/>
    </location>
</feature>
<name>A0A8J9ZSJ6_BRALA</name>
<dbReference type="AlphaFoldDB" id="A0A8J9ZSJ6"/>
<feature type="region of interest" description="Disordered" evidence="1">
    <location>
        <begin position="232"/>
        <end position="373"/>
    </location>
</feature>
<feature type="compositionally biased region" description="Basic and acidic residues" evidence="1">
    <location>
        <begin position="55"/>
        <end position="73"/>
    </location>
</feature>